<keyword evidence="1" id="KW-0812">Transmembrane</keyword>
<comment type="caution">
    <text evidence="2">The sequence shown here is derived from an EMBL/GenBank/DDBJ whole genome shotgun (WGS) entry which is preliminary data.</text>
</comment>
<keyword evidence="1" id="KW-1133">Transmembrane helix</keyword>
<feature type="transmembrane region" description="Helical" evidence="1">
    <location>
        <begin position="26"/>
        <end position="43"/>
    </location>
</feature>
<feature type="transmembrane region" description="Helical" evidence="1">
    <location>
        <begin position="78"/>
        <end position="95"/>
    </location>
</feature>
<accession>A0ABW2H8G1</accession>
<gene>
    <name evidence="2" type="ORF">ACFQO7_34630</name>
</gene>
<reference evidence="3" key="1">
    <citation type="journal article" date="2019" name="Int. J. Syst. Evol. Microbiol.">
        <title>The Global Catalogue of Microorganisms (GCM) 10K type strain sequencing project: providing services to taxonomists for standard genome sequencing and annotation.</title>
        <authorList>
            <consortium name="The Broad Institute Genomics Platform"/>
            <consortium name="The Broad Institute Genome Sequencing Center for Infectious Disease"/>
            <person name="Wu L."/>
            <person name="Ma J."/>
        </authorList>
    </citation>
    <scope>NUCLEOTIDE SEQUENCE [LARGE SCALE GENOMIC DNA]</scope>
    <source>
        <strain evidence="3">CGMCC 1.9106</strain>
    </source>
</reference>
<feature type="transmembrane region" description="Helical" evidence="1">
    <location>
        <begin position="55"/>
        <end position="72"/>
    </location>
</feature>
<keyword evidence="3" id="KW-1185">Reference proteome</keyword>
<dbReference type="EMBL" id="JBHTAC010000061">
    <property type="protein sequence ID" value="MFC7247628.1"/>
    <property type="molecule type" value="Genomic_DNA"/>
</dbReference>
<evidence type="ECO:0000256" key="1">
    <source>
        <dbReference type="SAM" id="Phobius"/>
    </source>
</evidence>
<protein>
    <recommendedName>
        <fullName evidence="4">Low temperature requirement A protein (LtrA)</fullName>
    </recommendedName>
</protein>
<evidence type="ECO:0008006" key="4">
    <source>
        <dbReference type="Google" id="ProtNLM"/>
    </source>
</evidence>
<proteinExistence type="predicted"/>
<name>A0ABW2H8G1_9ACTN</name>
<organism evidence="2 3">
    <name type="scientific">Catellatospora aurea</name>
    <dbReference type="NCBI Taxonomy" id="1337874"/>
    <lineage>
        <taxon>Bacteria</taxon>
        <taxon>Bacillati</taxon>
        <taxon>Actinomycetota</taxon>
        <taxon>Actinomycetes</taxon>
        <taxon>Micromonosporales</taxon>
        <taxon>Micromonosporaceae</taxon>
        <taxon>Catellatospora</taxon>
    </lineage>
</organism>
<keyword evidence="1" id="KW-0472">Membrane</keyword>
<evidence type="ECO:0000313" key="2">
    <source>
        <dbReference type="EMBL" id="MFC7247628.1"/>
    </source>
</evidence>
<sequence>MQTALLYLVMTVLVSGIQSLFDGRWQWYTGFGQMLVLVGLLLPSFNARVRHHRQAAGGALVGLVVALAVIHLCDVPLHFGLGVAMVAASAAFAGVTRLPTWFFTRADTERDGGV</sequence>
<evidence type="ECO:0000313" key="3">
    <source>
        <dbReference type="Proteomes" id="UP001596392"/>
    </source>
</evidence>
<dbReference type="RefSeq" id="WP_376810348.1">
    <property type="nucleotide sequence ID" value="NZ_JBHTAC010000061.1"/>
</dbReference>
<dbReference type="Proteomes" id="UP001596392">
    <property type="component" value="Unassembled WGS sequence"/>
</dbReference>